<evidence type="ECO:0000256" key="1">
    <source>
        <dbReference type="ARBA" id="ARBA00009258"/>
    </source>
</evidence>
<dbReference type="Proteomes" id="UP001219933">
    <property type="component" value="Chromosome 1"/>
</dbReference>
<keyword evidence="4 8" id="KW-0808">Transferase</keyword>
<dbReference type="GO" id="GO:0005739">
    <property type="term" value="C:mitochondrion"/>
    <property type="evidence" value="ECO:0007669"/>
    <property type="project" value="TreeGrafter"/>
</dbReference>
<name>A0AAF0EQB3_9BASI</name>
<dbReference type="GO" id="GO:0008650">
    <property type="term" value="F:rRNA (uridine-2'-O-)-methyltransferase activity"/>
    <property type="evidence" value="ECO:0007669"/>
    <property type="project" value="TreeGrafter"/>
</dbReference>
<dbReference type="Pfam" id="PF01728">
    <property type="entry name" value="FtsJ"/>
    <property type="match status" value="1"/>
</dbReference>
<organism evidence="8 9">
    <name type="scientific">Malassezia cuniculi</name>
    <dbReference type="NCBI Taxonomy" id="948313"/>
    <lineage>
        <taxon>Eukaryota</taxon>
        <taxon>Fungi</taxon>
        <taxon>Dikarya</taxon>
        <taxon>Basidiomycota</taxon>
        <taxon>Ustilaginomycotina</taxon>
        <taxon>Malasseziomycetes</taxon>
        <taxon>Malasseziales</taxon>
        <taxon>Malasseziaceae</taxon>
        <taxon>Malassezia</taxon>
    </lineage>
</organism>
<reference evidence="8" key="1">
    <citation type="submission" date="2023-03" db="EMBL/GenBank/DDBJ databases">
        <title>Mating type loci evolution in Malassezia.</title>
        <authorList>
            <person name="Coelho M.A."/>
        </authorList>
    </citation>
    <scope>NUCLEOTIDE SEQUENCE</scope>
    <source>
        <strain evidence="8">CBS 11721</strain>
    </source>
</reference>
<evidence type="ECO:0000313" key="9">
    <source>
        <dbReference type="Proteomes" id="UP001219933"/>
    </source>
</evidence>
<keyword evidence="2" id="KW-0698">rRNA processing</keyword>
<dbReference type="InterPro" id="IPR050082">
    <property type="entry name" value="RNA_methyltr_RlmE"/>
</dbReference>
<sequence length="116" mass="12990">MDATTRDALVKLVENVHGDRCVDVVLSDMMANTSGNPIRDSVASLDLCMAAFEFAAVMLKTEPSSAFICKYFMSREADEFRKDTLECRFSNVRAVKTAASRSESREQYWVCRGFLG</sequence>
<accession>A0AAF0EQB3</accession>
<evidence type="ECO:0000313" key="8">
    <source>
        <dbReference type="EMBL" id="WFD33274.1"/>
    </source>
</evidence>
<dbReference type="EMBL" id="CP119877">
    <property type="protein sequence ID" value="WFD33274.1"/>
    <property type="molecule type" value="Genomic_DNA"/>
</dbReference>
<comment type="similarity">
    <text evidence="1">Belongs to the class I-like SAM-binding methyltransferase superfamily. RNA methyltransferase RlmE family.</text>
</comment>
<dbReference type="PANTHER" id="PTHR10920:SF18">
    <property type="entry name" value="RRNA METHYLTRANSFERASE 2, MITOCHONDRIAL"/>
    <property type="match status" value="1"/>
</dbReference>
<feature type="domain" description="Ribosomal RNA methyltransferase FtsJ" evidence="7">
    <location>
        <begin position="9"/>
        <end position="114"/>
    </location>
</feature>
<protein>
    <recommendedName>
        <fullName evidence="6">rRNA methyltransferase 2, mitochondrial</fullName>
    </recommendedName>
</protein>
<evidence type="ECO:0000256" key="2">
    <source>
        <dbReference type="ARBA" id="ARBA00022552"/>
    </source>
</evidence>
<dbReference type="InterPro" id="IPR002877">
    <property type="entry name" value="RNA_MeTrfase_FtsJ_dom"/>
</dbReference>
<keyword evidence="5" id="KW-0949">S-adenosyl-L-methionine</keyword>
<keyword evidence="3 8" id="KW-0489">Methyltransferase</keyword>
<dbReference type="Gene3D" id="3.40.50.150">
    <property type="entry name" value="Vaccinia Virus protein VP39"/>
    <property type="match status" value="1"/>
</dbReference>
<dbReference type="AlphaFoldDB" id="A0AAF0EQB3"/>
<evidence type="ECO:0000256" key="5">
    <source>
        <dbReference type="ARBA" id="ARBA00022691"/>
    </source>
</evidence>
<dbReference type="SUPFAM" id="SSF53335">
    <property type="entry name" value="S-adenosyl-L-methionine-dependent methyltransferases"/>
    <property type="match status" value="1"/>
</dbReference>
<dbReference type="InterPro" id="IPR029063">
    <property type="entry name" value="SAM-dependent_MTases_sf"/>
</dbReference>
<evidence type="ECO:0000259" key="7">
    <source>
        <dbReference type="Pfam" id="PF01728"/>
    </source>
</evidence>
<evidence type="ECO:0000256" key="4">
    <source>
        <dbReference type="ARBA" id="ARBA00022679"/>
    </source>
</evidence>
<evidence type="ECO:0000256" key="6">
    <source>
        <dbReference type="ARBA" id="ARBA00041184"/>
    </source>
</evidence>
<evidence type="ECO:0000256" key="3">
    <source>
        <dbReference type="ARBA" id="ARBA00022603"/>
    </source>
</evidence>
<dbReference type="PANTHER" id="PTHR10920">
    <property type="entry name" value="RIBOSOMAL RNA METHYLTRANSFERASE"/>
    <property type="match status" value="1"/>
</dbReference>
<keyword evidence="9" id="KW-1185">Reference proteome</keyword>
<gene>
    <name evidence="8" type="primary">MRM2</name>
    <name evidence="8" type="ORF">MCUN1_000087</name>
</gene>
<proteinExistence type="inferred from homology"/>